<dbReference type="InterPro" id="IPR015424">
    <property type="entry name" value="PyrdxlP-dep_Trfase"/>
</dbReference>
<dbReference type="Pfam" id="PF00155">
    <property type="entry name" value="Aminotran_1_2"/>
    <property type="match status" value="1"/>
</dbReference>
<evidence type="ECO:0000256" key="4">
    <source>
        <dbReference type="ARBA" id="ARBA00022679"/>
    </source>
</evidence>
<dbReference type="PROSITE" id="PS00599">
    <property type="entry name" value="AA_TRANSFER_CLASS_2"/>
    <property type="match status" value="1"/>
</dbReference>
<evidence type="ECO:0000256" key="1">
    <source>
        <dbReference type="ARBA" id="ARBA00001933"/>
    </source>
</evidence>
<keyword evidence="5 6" id="KW-0663">Pyridoxal phosphate</keyword>
<evidence type="ECO:0000256" key="2">
    <source>
        <dbReference type="ARBA" id="ARBA00011738"/>
    </source>
</evidence>
<dbReference type="NCBIfam" id="NF002878">
    <property type="entry name" value="PRK03321.1"/>
    <property type="match status" value="1"/>
</dbReference>
<dbReference type="InterPro" id="IPR005861">
    <property type="entry name" value="HisP_aminotrans"/>
</dbReference>
<dbReference type="Gene3D" id="3.90.1150.10">
    <property type="entry name" value="Aspartate Aminotransferase, domain 1"/>
    <property type="match status" value="1"/>
</dbReference>
<dbReference type="EMBL" id="CP012342">
    <property type="protein sequence ID" value="AKV58738.1"/>
    <property type="molecule type" value="Genomic_DNA"/>
</dbReference>
<dbReference type="InterPro" id="IPR004839">
    <property type="entry name" value="Aminotransferase_I/II_large"/>
</dbReference>
<dbReference type="Proteomes" id="UP000060016">
    <property type="component" value="Chromosome"/>
</dbReference>
<name>A0A0K1RBH3_9CORY</name>
<dbReference type="PANTHER" id="PTHR43643">
    <property type="entry name" value="HISTIDINOL-PHOSPHATE AMINOTRANSFERASE 2"/>
    <property type="match status" value="1"/>
</dbReference>
<dbReference type="GO" id="GO:0004400">
    <property type="term" value="F:histidinol-phosphate transaminase activity"/>
    <property type="evidence" value="ECO:0007669"/>
    <property type="project" value="InterPro"/>
</dbReference>
<gene>
    <name evidence="6" type="primary">pat</name>
    <name evidence="8" type="ORF">AK829_05650</name>
</gene>
<comment type="similarity">
    <text evidence="6">Belongs to the class-II pyridoxal-phosphate-dependent aminotransferase family.</text>
</comment>
<dbReference type="CDD" id="cd00609">
    <property type="entry name" value="AAT_like"/>
    <property type="match status" value="1"/>
</dbReference>
<keyword evidence="9" id="KW-1185">Reference proteome</keyword>
<dbReference type="HAMAP" id="MF_01513">
    <property type="entry name" value="Phe_aminotrans_2"/>
    <property type="match status" value="1"/>
</dbReference>
<comment type="catalytic activity">
    <reaction evidence="6">
        <text>an aromatic L-alpha-amino acid + 2-oxoglutarate = an aromatic oxo-acid + L-glutamate</text>
        <dbReference type="Rhea" id="RHEA:17533"/>
        <dbReference type="ChEBI" id="CHEBI:16810"/>
        <dbReference type="ChEBI" id="CHEBI:29985"/>
        <dbReference type="ChEBI" id="CHEBI:73309"/>
        <dbReference type="ChEBI" id="CHEBI:84824"/>
        <dbReference type="EC" id="2.6.1.57"/>
    </reaction>
</comment>
<dbReference type="PANTHER" id="PTHR43643:SF3">
    <property type="entry name" value="HISTIDINOL-PHOSPHATE AMINOTRANSFERASE"/>
    <property type="match status" value="1"/>
</dbReference>
<evidence type="ECO:0000256" key="5">
    <source>
        <dbReference type="ARBA" id="ARBA00022898"/>
    </source>
</evidence>
<dbReference type="GO" id="GO:0030170">
    <property type="term" value="F:pyridoxal phosphate binding"/>
    <property type="evidence" value="ECO:0007669"/>
    <property type="project" value="UniProtKB-UniRule"/>
</dbReference>
<dbReference type="KEGG" id="crie:AK829_05650"/>
<dbReference type="STRING" id="156976.AK829_05650"/>
<keyword evidence="3 6" id="KW-0032">Aminotransferase</keyword>
<dbReference type="InterPro" id="IPR024892">
    <property type="entry name" value="ArAT"/>
</dbReference>
<organism evidence="8 9">
    <name type="scientific">Corynebacterium riegelii</name>
    <dbReference type="NCBI Taxonomy" id="156976"/>
    <lineage>
        <taxon>Bacteria</taxon>
        <taxon>Bacillati</taxon>
        <taxon>Actinomycetota</taxon>
        <taxon>Actinomycetes</taxon>
        <taxon>Mycobacteriales</taxon>
        <taxon>Corynebacteriaceae</taxon>
        <taxon>Corynebacterium</taxon>
    </lineage>
</organism>
<dbReference type="AlphaFoldDB" id="A0A0K1RBH3"/>
<dbReference type="InterPro" id="IPR001917">
    <property type="entry name" value="Aminotrans_II_pyridoxalP_BS"/>
</dbReference>
<evidence type="ECO:0000256" key="6">
    <source>
        <dbReference type="HAMAP-Rule" id="MF_01513"/>
    </source>
</evidence>
<dbReference type="Gene3D" id="3.40.640.10">
    <property type="entry name" value="Type I PLP-dependent aspartate aminotransferase-like (Major domain)"/>
    <property type="match status" value="1"/>
</dbReference>
<proteinExistence type="inferred from homology"/>
<feature type="modified residue" description="N6-(pyridoxal phosphate)lysine" evidence="6">
    <location>
        <position position="213"/>
    </location>
</feature>
<keyword evidence="4 6" id="KW-0808">Transferase</keyword>
<protein>
    <recommendedName>
        <fullName evidence="6">Aromatic amino acid aminotransferase</fullName>
        <shortName evidence="6">ArAT</shortName>
        <ecNumber evidence="6">2.6.1.57</ecNumber>
    </recommendedName>
</protein>
<dbReference type="NCBIfam" id="TIGR01141">
    <property type="entry name" value="hisC"/>
    <property type="match status" value="1"/>
</dbReference>
<feature type="domain" description="Aminotransferase class I/classII large" evidence="7">
    <location>
        <begin position="21"/>
        <end position="340"/>
    </location>
</feature>
<comment type="function">
    <text evidence="6">Aminotransferase that catalyzes the conversion of aromatic amino acids and 2-oxoglutarate into corresponding aromatic oxo acids and L-glutamate.</text>
</comment>
<dbReference type="HAMAP" id="MF_01023">
    <property type="entry name" value="HisC_aminotrans_2"/>
    <property type="match status" value="1"/>
</dbReference>
<evidence type="ECO:0000256" key="3">
    <source>
        <dbReference type="ARBA" id="ARBA00022576"/>
    </source>
</evidence>
<evidence type="ECO:0000259" key="7">
    <source>
        <dbReference type="Pfam" id="PF00155"/>
    </source>
</evidence>
<dbReference type="RefSeq" id="WP_052204975.1">
    <property type="nucleotide sequence ID" value="NZ_CAMYAJ010000023.1"/>
</dbReference>
<comment type="subunit">
    <text evidence="2 6">Homodimer.</text>
</comment>
<dbReference type="SUPFAM" id="SSF53383">
    <property type="entry name" value="PLP-dependent transferases"/>
    <property type="match status" value="1"/>
</dbReference>
<dbReference type="InterPro" id="IPR050106">
    <property type="entry name" value="HistidinolP_aminotransfase"/>
</dbReference>
<dbReference type="InterPro" id="IPR015421">
    <property type="entry name" value="PyrdxlP-dep_Trfase_major"/>
</dbReference>
<dbReference type="GO" id="GO:0000105">
    <property type="term" value="P:L-histidine biosynthetic process"/>
    <property type="evidence" value="ECO:0007669"/>
    <property type="project" value="InterPro"/>
</dbReference>
<reference evidence="8 9" key="1">
    <citation type="submission" date="2015-08" db="EMBL/GenBank/DDBJ databases">
        <authorList>
            <person name="Babu N.S."/>
            <person name="Beckwith C.J."/>
            <person name="Beseler K.G."/>
            <person name="Brison A."/>
            <person name="Carone J.V."/>
            <person name="Caskin T.P."/>
            <person name="Diamond M."/>
            <person name="Durham M.E."/>
            <person name="Foxe J.M."/>
            <person name="Go M."/>
            <person name="Henderson B.A."/>
            <person name="Jones I.B."/>
            <person name="McGettigan J.A."/>
            <person name="Micheletti S.J."/>
            <person name="Nasrallah M.E."/>
            <person name="Ortiz D."/>
            <person name="Piller C.R."/>
            <person name="Privatt S.R."/>
            <person name="Schneider S.L."/>
            <person name="Sharp S."/>
            <person name="Smith T.C."/>
            <person name="Stanton J.D."/>
            <person name="Ullery H.E."/>
            <person name="Wilson R.J."/>
            <person name="Serrano M.G."/>
            <person name="Buck G."/>
            <person name="Lee V."/>
            <person name="Wang Y."/>
            <person name="Carvalho R."/>
            <person name="Voegtly L."/>
            <person name="Shi R."/>
            <person name="Duckworth R."/>
            <person name="Johnson A."/>
            <person name="Loviza R."/>
            <person name="Walstead R."/>
            <person name="Shah Z."/>
            <person name="Kiflezghi M."/>
            <person name="Wade K."/>
            <person name="Ball S.L."/>
            <person name="Bradley K.W."/>
            <person name="Asai D.J."/>
            <person name="Bowman C.A."/>
            <person name="Russell D.A."/>
            <person name="Pope W.H."/>
            <person name="Jacobs-Sera D."/>
            <person name="Hendrix R.W."/>
            <person name="Hatfull G.F."/>
        </authorList>
    </citation>
    <scope>NUCLEOTIDE SEQUENCE [LARGE SCALE GENOMIC DNA]</scope>
    <source>
        <strain evidence="8 9">PUDD_83A45</strain>
    </source>
</reference>
<evidence type="ECO:0000313" key="8">
    <source>
        <dbReference type="EMBL" id="AKV58738.1"/>
    </source>
</evidence>
<dbReference type="GO" id="GO:0008793">
    <property type="term" value="F:aromatic-amino-acid transaminase activity"/>
    <property type="evidence" value="ECO:0007669"/>
    <property type="project" value="UniProtKB-UniRule"/>
</dbReference>
<comment type="cofactor">
    <cofactor evidence="1 6">
        <name>pyridoxal 5'-phosphate</name>
        <dbReference type="ChEBI" id="CHEBI:597326"/>
    </cofactor>
</comment>
<evidence type="ECO:0000313" key="9">
    <source>
        <dbReference type="Proteomes" id="UP000060016"/>
    </source>
</evidence>
<accession>A0A0K1RBH3</accession>
<dbReference type="EC" id="2.6.1.57" evidence="6"/>
<sequence length="365" mass="38865">MIRKDLEQVAAYVPGARNDKAVKLSSNEIAEGPLPSAHEAMVASLSQINRYPDMGAVDIRAAIGAHLALPAEQIAVGTGSSALCQQLVYITAQPGDEVVFPWRSFEAYPIFVKVAGATPVTAPLTEDYRLDLDALAAAVTERTKLIFVCNPNNPTSTTITTQEFTDFMAKVPKDVLVALDEAYFEYNQAADTPVATEEILKYPNLVGLRTFSKAYGLAGARIGYAFGPAEIIEALNKVAVPFSVGMVAQTGALASLAAEDELARRVEETVAQRERVVAALAPFGTPESQSNFVWIPAAQLGSDPRDVATRLAEAGVLVRPFDDGIRVTVTNAEETDAFLRAWDATVTSPVNPTVASPGQNPSAAQ</sequence>
<dbReference type="InterPro" id="IPR015422">
    <property type="entry name" value="PyrdxlP-dep_Trfase_small"/>
</dbReference>